<evidence type="ECO:0000256" key="4">
    <source>
        <dbReference type="ARBA" id="ARBA00022691"/>
    </source>
</evidence>
<keyword evidence="3" id="KW-0808">Transferase</keyword>
<proteinExistence type="inferred from homology"/>
<dbReference type="GO" id="GO:0008168">
    <property type="term" value="F:methyltransferase activity"/>
    <property type="evidence" value="ECO:0007669"/>
    <property type="project" value="UniProtKB-KW"/>
</dbReference>
<evidence type="ECO:0000313" key="7">
    <source>
        <dbReference type="Proteomes" id="UP000250915"/>
    </source>
</evidence>
<name>A0A329LP12_9MYCO</name>
<evidence type="ECO:0000256" key="5">
    <source>
        <dbReference type="ARBA" id="ARBA00023098"/>
    </source>
</evidence>
<organism evidence="6 7">
    <name type="scientific">Mycobacterium colombiense</name>
    <dbReference type="NCBI Taxonomy" id="339268"/>
    <lineage>
        <taxon>Bacteria</taxon>
        <taxon>Bacillati</taxon>
        <taxon>Actinomycetota</taxon>
        <taxon>Actinomycetes</taxon>
        <taxon>Mycobacteriales</taxon>
        <taxon>Mycobacteriaceae</taxon>
        <taxon>Mycobacterium</taxon>
        <taxon>Mycobacterium avium complex (MAC)</taxon>
    </lineage>
</organism>
<evidence type="ECO:0000256" key="1">
    <source>
        <dbReference type="ARBA" id="ARBA00010815"/>
    </source>
</evidence>
<dbReference type="Pfam" id="PF02353">
    <property type="entry name" value="CMAS"/>
    <property type="match status" value="1"/>
</dbReference>
<evidence type="ECO:0000256" key="2">
    <source>
        <dbReference type="ARBA" id="ARBA00022603"/>
    </source>
</evidence>
<gene>
    <name evidence="6" type="ORF">DQP57_16265</name>
</gene>
<dbReference type="Gene3D" id="3.40.50.150">
    <property type="entry name" value="Vaccinia Virus protein VP39"/>
    <property type="match status" value="1"/>
</dbReference>
<dbReference type="GO" id="GO:0006629">
    <property type="term" value="P:lipid metabolic process"/>
    <property type="evidence" value="ECO:0007669"/>
    <property type="project" value="UniProtKB-KW"/>
</dbReference>
<dbReference type="EMBL" id="QMEV01000035">
    <property type="protein sequence ID" value="RAV08862.1"/>
    <property type="molecule type" value="Genomic_DNA"/>
</dbReference>
<dbReference type="OrthoDB" id="9782855at2"/>
<evidence type="ECO:0000313" key="6">
    <source>
        <dbReference type="EMBL" id="RAV08862.1"/>
    </source>
</evidence>
<accession>A0A329LP12</accession>
<dbReference type="PANTHER" id="PTHR43667:SF1">
    <property type="entry name" value="CYCLOPROPANE-FATTY-ACYL-PHOSPHOLIPID SYNTHASE"/>
    <property type="match status" value="1"/>
</dbReference>
<reference evidence="6 7" key="1">
    <citation type="submission" date="2018-06" db="EMBL/GenBank/DDBJ databases">
        <title>NTM in soil in Japan.</title>
        <authorList>
            <person name="Ohya K."/>
        </authorList>
    </citation>
    <scope>NUCLEOTIDE SEQUENCE [LARGE SCALE GENOMIC DNA]</scope>
    <source>
        <strain evidence="6 7">GF28</strain>
    </source>
</reference>
<dbReference type="Proteomes" id="UP000250915">
    <property type="component" value="Unassembled WGS sequence"/>
</dbReference>
<keyword evidence="5" id="KW-0443">Lipid metabolism</keyword>
<dbReference type="SUPFAM" id="SSF53335">
    <property type="entry name" value="S-adenosyl-L-methionine-dependent methyltransferases"/>
    <property type="match status" value="1"/>
</dbReference>
<dbReference type="AlphaFoldDB" id="A0A329LP12"/>
<keyword evidence="4" id="KW-0949">S-adenosyl-L-methionine</keyword>
<dbReference type="GO" id="GO:0032259">
    <property type="term" value="P:methylation"/>
    <property type="evidence" value="ECO:0007669"/>
    <property type="project" value="UniProtKB-KW"/>
</dbReference>
<dbReference type="PANTHER" id="PTHR43667">
    <property type="entry name" value="CYCLOPROPANE-FATTY-ACYL-PHOSPHOLIPID SYNTHASE"/>
    <property type="match status" value="1"/>
</dbReference>
<evidence type="ECO:0008006" key="8">
    <source>
        <dbReference type="Google" id="ProtNLM"/>
    </source>
</evidence>
<dbReference type="InterPro" id="IPR029063">
    <property type="entry name" value="SAM-dependent_MTases_sf"/>
</dbReference>
<dbReference type="InterPro" id="IPR050723">
    <property type="entry name" value="CFA/CMAS"/>
</dbReference>
<comment type="similarity">
    <text evidence="1">Belongs to the CFA/CMAS family.</text>
</comment>
<sequence length="192" mass="21214">MCAAQDCGGVDHVGDGAAAANFEDVQAHYDLSNDFFATFLDPSRTYSCALFERDDMTLEQAQIAKVDLTLDSLDLAPGTTLLDIGCGWGSTLKRAIQRYDVHVIGLTLSLNQHAYTQQLLDRLDTSACCCVAGSNSTSRGSHREHRSVRGVRRSAFGKQRYAAFFEMAYTSLPREGRIVLETIFTQPKRSYD</sequence>
<dbReference type="RefSeq" id="WP_081284042.1">
    <property type="nucleotide sequence ID" value="NZ_QMEV01000035.1"/>
</dbReference>
<evidence type="ECO:0000256" key="3">
    <source>
        <dbReference type="ARBA" id="ARBA00022679"/>
    </source>
</evidence>
<comment type="caution">
    <text evidence="6">The sequence shown here is derived from an EMBL/GenBank/DDBJ whole genome shotgun (WGS) entry which is preliminary data.</text>
</comment>
<keyword evidence="2" id="KW-0489">Methyltransferase</keyword>
<protein>
    <recommendedName>
        <fullName evidence="8">SAM-dependent methyltransferase</fullName>
    </recommendedName>
</protein>